<dbReference type="InterPro" id="IPR038008">
    <property type="entry name" value="Jag_KH"/>
</dbReference>
<comment type="caution">
    <text evidence="8">The sequence shown here is derived from an EMBL/GenBank/DDBJ whole genome shotgun (WGS) entry which is preliminary data.</text>
</comment>
<evidence type="ECO:0000256" key="2">
    <source>
        <dbReference type="ARBA" id="ARBA00022884"/>
    </source>
</evidence>
<feature type="region of interest" description="Jag_N domain" evidence="6">
    <location>
        <begin position="5"/>
        <end position="55"/>
    </location>
</feature>
<dbReference type="Proteomes" id="UP000264541">
    <property type="component" value="Unassembled WGS sequence"/>
</dbReference>
<keyword evidence="2 6" id="KW-0694">RNA-binding</keyword>
<comment type="subunit">
    <text evidence="6">Forms a complex with KhpA.</text>
</comment>
<dbReference type="HAMAP" id="MF_00867">
    <property type="entry name" value="KhpB"/>
    <property type="match status" value="1"/>
</dbReference>
<keyword evidence="1 6" id="KW-0963">Cytoplasm</keyword>
<evidence type="ECO:0000259" key="7">
    <source>
        <dbReference type="PROSITE" id="PS51061"/>
    </source>
</evidence>
<dbReference type="GO" id="GO:0005737">
    <property type="term" value="C:cytoplasm"/>
    <property type="evidence" value="ECO:0007669"/>
    <property type="project" value="UniProtKB-SubCell"/>
</dbReference>
<evidence type="ECO:0000256" key="6">
    <source>
        <dbReference type="HAMAP-Rule" id="MF_00867"/>
    </source>
</evidence>
<accession>A0A372LLN8</accession>
<dbReference type="SUPFAM" id="SSF82708">
    <property type="entry name" value="R3H domain"/>
    <property type="match status" value="1"/>
</dbReference>
<dbReference type="GO" id="GO:0071555">
    <property type="term" value="P:cell wall organization"/>
    <property type="evidence" value="ECO:0007669"/>
    <property type="project" value="UniProtKB-KW"/>
</dbReference>
<comment type="similarity">
    <text evidence="6">Belongs to the KhpB RNA-binding protein family.</text>
</comment>
<dbReference type="Pfam" id="PF01424">
    <property type="entry name" value="R3H"/>
    <property type="match status" value="1"/>
</dbReference>
<dbReference type="InterPro" id="IPR032782">
    <property type="entry name" value="KhpB_N"/>
</dbReference>
<dbReference type="Pfam" id="PF14804">
    <property type="entry name" value="Jag_N"/>
    <property type="match status" value="1"/>
</dbReference>
<dbReference type="SMART" id="SM01245">
    <property type="entry name" value="Jag_N"/>
    <property type="match status" value="1"/>
</dbReference>
<organism evidence="8 9">
    <name type="scientific">Peribacillus saganii</name>
    <dbReference type="NCBI Taxonomy" id="2303992"/>
    <lineage>
        <taxon>Bacteria</taxon>
        <taxon>Bacillati</taxon>
        <taxon>Bacillota</taxon>
        <taxon>Bacilli</taxon>
        <taxon>Bacillales</taxon>
        <taxon>Bacillaceae</taxon>
        <taxon>Peribacillus</taxon>
    </lineage>
</organism>
<protein>
    <recommendedName>
        <fullName evidence="6">RNA-binding protein KhpB</fullName>
    </recommendedName>
    <alternativeName>
        <fullName evidence="6">RNA-binding protein EloR</fullName>
    </alternativeName>
</protein>
<comment type="subcellular location">
    <subcellularLocation>
        <location evidence="6">Cytoplasm</location>
    </subcellularLocation>
</comment>
<gene>
    <name evidence="6" type="primary">khpB</name>
    <name evidence="6" type="synonym">eloR</name>
    <name evidence="8" type="ORF">D0469_15255</name>
</gene>
<dbReference type="OrthoDB" id="9794483at2"/>
<dbReference type="RefSeq" id="WP_117327589.1">
    <property type="nucleotide sequence ID" value="NZ_QVTE01000045.1"/>
</dbReference>
<dbReference type="EMBL" id="QVTE01000045">
    <property type="protein sequence ID" value="RFU67256.1"/>
    <property type="molecule type" value="Genomic_DNA"/>
</dbReference>
<evidence type="ECO:0000256" key="5">
    <source>
        <dbReference type="ARBA" id="ARBA00023316"/>
    </source>
</evidence>
<comment type="function">
    <text evidence="6">A probable RNA chaperone. Forms a complex with KhpA which binds to cellular RNA and controls its expression. Plays a role in peptidoglycan (PG) homeostasis and cell length regulation.</text>
</comment>
<keyword evidence="9" id="KW-1185">Reference proteome</keyword>
<evidence type="ECO:0000313" key="9">
    <source>
        <dbReference type="Proteomes" id="UP000264541"/>
    </source>
</evidence>
<proteinExistence type="inferred from homology"/>
<keyword evidence="3 6" id="KW-0133">Cell shape</keyword>
<sequence>MKQITATGHSVEEAVGSALAQLNTTRDRVEIEILDEGKKGFLGLFGARQAAVKVVMPLDPVEEARNFLKNVSEKMGVAAEIVITREGKNVTFQLSGNKIALLIGKRGQTLNSLQYLTQLVANRYSKQYLNVVVDAEDYRKRRNETLIQLAERMAHKALRTGREVALDPMPSYERKVIHTALMNFTKIKTSSNGSEPYRHLVIIPEKQYK</sequence>
<dbReference type="GO" id="GO:0008360">
    <property type="term" value="P:regulation of cell shape"/>
    <property type="evidence" value="ECO:0007669"/>
    <property type="project" value="UniProtKB-KW"/>
</dbReference>
<dbReference type="PANTHER" id="PTHR35800:SF1">
    <property type="entry name" value="RNA-BINDING PROTEIN KHPB"/>
    <property type="match status" value="1"/>
</dbReference>
<dbReference type="Gene3D" id="3.30.300.20">
    <property type="match status" value="1"/>
</dbReference>
<dbReference type="PANTHER" id="PTHR35800">
    <property type="entry name" value="PROTEIN JAG"/>
    <property type="match status" value="1"/>
</dbReference>
<evidence type="ECO:0000256" key="4">
    <source>
        <dbReference type="ARBA" id="ARBA00023186"/>
    </source>
</evidence>
<dbReference type="InterPro" id="IPR001374">
    <property type="entry name" value="R3H_dom"/>
</dbReference>
<evidence type="ECO:0000256" key="3">
    <source>
        <dbReference type="ARBA" id="ARBA00022960"/>
    </source>
</evidence>
<dbReference type="InterPro" id="IPR015946">
    <property type="entry name" value="KH_dom-like_a/b"/>
</dbReference>
<dbReference type="GO" id="GO:0009252">
    <property type="term" value="P:peptidoglycan biosynthetic process"/>
    <property type="evidence" value="ECO:0007669"/>
    <property type="project" value="UniProtKB-UniRule"/>
</dbReference>
<dbReference type="InterPro" id="IPR039247">
    <property type="entry name" value="KhpB"/>
</dbReference>
<reference evidence="8 9" key="1">
    <citation type="submission" date="2018-08" db="EMBL/GenBank/DDBJ databases">
        <title>Bacillus chawlae sp. nov., Bacillus glennii sp. nov., and Bacillus saganii sp. nov. Isolated from the Vehicle Assembly Building at Kennedy Space Center where the Viking Spacecraft were Assembled.</title>
        <authorList>
            <person name="Seuylemezian A."/>
            <person name="Vaishampayan P."/>
        </authorList>
    </citation>
    <scope>NUCLEOTIDE SEQUENCE [LARGE SCALE GENOMIC DNA]</scope>
    <source>
        <strain evidence="8 9">V47-23a</strain>
    </source>
</reference>
<comment type="domain">
    <text evidence="6">Has an N-terminal Jag-N domain and 2 RNA-binding domains (KH and R3H).</text>
</comment>
<keyword evidence="4 6" id="KW-0143">Chaperone</keyword>
<dbReference type="PROSITE" id="PS51061">
    <property type="entry name" value="R3H"/>
    <property type="match status" value="1"/>
</dbReference>
<evidence type="ECO:0000256" key="1">
    <source>
        <dbReference type="ARBA" id="ARBA00022490"/>
    </source>
</evidence>
<dbReference type="InterPro" id="IPR034079">
    <property type="entry name" value="R3H_KhpB"/>
</dbReference>
<dbReference type="Pfam" id="PF13083">
    <property type="entry name" value="KH_KhpA-B"/>
    <property type="match status" value="1"/>
</dbReference>
<dbReference type="AlphaFoldDB" id="A0A372LLN8"/>
<dbReference type="Gene3D" id="3.30.1370.50">
    <property type="entry name" value="R3H-like domain"/>
    <property type="match status" value="1"/>
</dbReference>
<dbReference type="CDD" id="cd02644">
    <property type="entry name" value="R3H_jag"/>
    <property type="match status" value="1"/>
</dbReference>
<dbReference type="CDD" id="cd02414">
    <property type="entry name" value="KH-II_Jag"/>
    <property type="match status" value="1"/>
</dbReference>
<dbReference type="InterPro" id="IPR038247">
    <property type="entry name" value="Jag_N_dom_sf"/>
</dbReference>
<dbReference type="InterPro" id="IPR036867">
    <property type="entry name" value="R3H_dom_sf"/>
</dbReference>
<dbReference type="GO" id="GO:0003723">
    <property type="term" value="F:RNA binding"/>
    <property type="evidence" value="ECO:0007669"/>
    <property type="project" value="UniProtKB-UniRule"/>
</dbReference>
<dbReference type="NCBIfam" id="NF041568">
    <property type="entry name" value="Jag_EloR"/>
    <property type="match status" value="1"/>
</dbReference>
<evidence type="ECO:0000313" key="8">
    <source>
        <dbReference type="EMBL" id="RFU67256.1"/>
    </source>
</evidence>
<feature type="domain" description="R3H" evidence="7">
    <location>
        <begin position="140"/>
        <end position="206"/>
    </location>
</feature>
<dbReference type="Gene3D" id="3.30.30.80">
    <property type="entry name" value="probable RNA-binding protein from clostridium symbiosum atcc 14940"/>
    <property type="match status" value="1"/>
</dbReference>
<name>A0A372LLN8_9BACI</name>
<dbReference type="SMART" id="SM00393">
    <property type="entry name" value="R3H"/>
    <property type="match status" value="1"/>
</dbReference>
<keyword evidence="5 6" id="KW-0961">Cell wall biogenesis/degradation</keyword>